<name>A0A290Q6E8_9BACT</name>
<dbReference type="OrthoDB" id="196734at2"/>
<sequence length="262" mass="27807">MWCEVLTVGGACAWVGRLTDMNFSKPLSIVRIATRGRFARMSRVVAGVVSVGGADGRAAIFKNGFVDHSICCASGGPLSMDGMVVRGSGGGGAGAFQPVSTGGTSEAGENNSASEAPAGPPKEVDGHVQLEFARLSDFKIEAPAYDPAVKPEEALAVVDKQIPEAIKRFDGKRAQITGFMLPVKMEGQLVSQFLLMRDQMMCCYGVVPRMNDWIVVHVAKPVKFTPDVPVSFRGKLSVKAMQEQGFITGIYLLEEAVPGPGK</sequence>
<reference evidence="2 3" key="1">
    <citation type="submission" date="2017-09" db="EMBL/GenBank/DDBJ databases">
        <title>Complete genome sequence of Verrucomicrobial strain HZ-65, isolated from freshwater.</title>
        <authorList>
            <person name="Choi A."/>
        </authorList>
    </citation>
    <scope>NUCLEOTIDE SEQUENCE [LARGE SCALE GENOMIC DNA]</scope>
    <source>
        <strain evidence="2 3">HZ-65</strain>
    </source>
</reference>
<accession>A0A290Q6E8</accession>
<evidence type="ECO:0000256" key="1">
    <source>
        <dbReference type="SAM" id="MobiDB-lite"/>
    </source>
</evidence>
<dbReference type="KEGG" id="vbh:CMV30_08975"/>
<dbReference type="Gene3D" id="2.40.50.870">
    <property type="entry name" value="Protein of unknown function (DUF3299)"/>
    <property type="match status" value="1"/>
</dbReference>
<feature type="compositionally biased region" description="Polar residues" evidence="1">
    <location>
        <begin position="98"/>
        <end position="114"/>
    </location>
</feature>
<protein>
    <recommendedName>
        <fullName evidence="4">DUF3299 domain-containing protein</fullName>
    </recommendedName>
</protein>
<feature type="region of interest" description="Disordered" evidence="1">
    <location>
        <begin position="95"/>
        <end position="123"/>
    </location>
</feature>
<dbReference type="EMBL" id="CP023344">
    <property type="protein sequence ID" value="ATC64074.1"/>
    <property type="molecule type" value="Genomic_DNA"/>
</dbReference>
<organism evidence="2 3">
    <name type="scientific">Nibricoccus aquaticus</name>
    <dbReference type="NCBI Taxonomy" id="2576891"/>
    <lineage>
        <taxon>Bacteria</taxon>
        <taxon>Pseudomonadati</taxon>
        <taxon>Verrucomicrobiota</taxon>
        <taxon>Opitutia</taxon>
        <taxon>Opitutales</taxon>
        <taxon>Opitutaceae</taxon>
        <taxon>Nibricoccus</taxon>
    </lineage>
</organism>
<dbReference type="Pfam" id="PF11736">
    <property type="entry name" value="DUF3299"/>
    <property type="match status" value="1"/>
</dbReference>
<evidence type="ECO:0008006" key="4">
    <source>
        <dbReference type="Google" id="ProtNLM"/>
    </source>
</evidence>
<evidence type="ECO:0000313" key="2">
    <source>
        <dbReference type="EMBL" id="ATC64074.1"/>
    </source>
</evidence>
<proteinExistence type="predicted"/>
<dbReference type="AlphaFoldDB" id="A0A290Q6E8"/>
<keyword evidence="3" id="KW-1185">Reference proteome</keyword>
<evidence type="ECO:0000313" key="3">
    <source>
        <dbReference type="Proteomes" id="UP000217265"/>
    </source>
</evidence>
<gene>
    <name evidence="2" type="ORF">CMV30_08975</name>
</gene>
<dbReference type="InterPro" id="IPR021727">
    <property type="entry name" value="DUF3299"/>
</dbReference>
<dbReference type="Proteomes" id="UP000217265">
    <property type="component" value="Chromosome"/>
</dbReference>